<dbReference type="EMBL" id="VKKY01000002">
    <property type="protein sequence ID" value="KAA3438636.1"/>
    <property type="molecule type" value="Genomic_DNA"/>
</dbReference>
<evidence type="ECO:0008006" key="3">
    <source>
        <dbReference type="Google" id="ProtNLM"/>
    </source>
</evidence>
<comment type="caution">
    <text evidence="1">The sequence shown here is derived from an EMBL/GenBank/DDBJ whole genome shotgun (WGS) entry which is preliminary data.</text>
</comment>
<keyword evidence="2" id="KW-1185">Reference proteome</keyword>
<dbReference type="AlphaFoldDB" id="A0A5B6TEP8"/>
<sequence>MEHTQSLSACRFLKTRFGAPFRKTGYKLAFALSLLGLAAGQSIAQTKSFPRLVYEFQEHGKKAFQEKVFLHLDRPAYACGETMWFKVYNVDGMRHQPLDMSKVAYVEVLDAGQKPVLQGKISLKKGTGSGSLVLPVTLEPGNYTVRAYTNWMKNFSPAYYFQQPVTIINTFQPLGLKSAADTAAYAIQFFPEGGNLVQGLPSKVAFKATNSKTGKGASFQGEVLDKAGKVVASFQPARSGIGNFSFTPSGAGEYTAVVRFAGGKTIRQKLPQVQAQGFSLRVEESKPGQLQITAQGNQQEPEQLYLLGHTRGTVAVAATATLQNGKALFSVQKDSMAAGITHFTLFNGQHKPVAERLFFTTPTRGLEIETTLSKPQFGPREKVTMDLLTQSKPGTPTAANLSLAVFRNDNLQATDPADIRAYLYLTSDLKGTVENPSAYFTQTGPQAEEALDNLMLTHGWSRFTWEEVLNPQITNYAFVPEYGGHLIRGKVTHSITGASVKDIRTYLAAPGRNVRFYSSVSAPDGSVLFEAKDFFGPKEVVVQTNWLKDSTYHFQLLNPFSEKQAENNLHALDLSENLKEAILLRHHDVQAQNIYFERNLNRFKAPGIDSISFYGKPDQQFLLDDFTRFKVMEEVMREYVPGVMVRKRRDGFHFLVMDLTNDRFFQEDPLVLLDGVPVFDIDQIMAFDPLKVRKLEVMTGKYYNGSLVSSGVVSYTTYKGDLAGFPVDTRALLQEYEGLQLQREFYAPTYDTEEQKLSRLPDWRNLLYWSPDLTTEATGKATAQFYTGDQAGTYTVVVQGLTKDGLPGSKIISFEVKKPL</sequence>
<dbReference type="Gene3D" id="2.60.40.1930">
    <property type="match status" value="1"/>
</dbReference>
<reference evidence="1 2" key="1">
    <citation type="submission" date="2019-07" db="EMBL/GenBank/DDBJ databases">
        <title>Rufibacter sp. nov., isolated from lake sediment.</title>
        <authorList>
            <person name="Qu J.-H."/>
        </authorList>
    </citation>
    <scope>NUCLEOTIDE SEQUENCE [LARGE SCALE GENOMIC DNA]</scope>
    <source>
        <strain evidence="1 2">NBS58-1</strain>
    </source>
</reference>
<accession>A0A5B6TEP8</accession>
<organism evidence="1 2">
    <name type="scientific">Rufibacter hautae</name>
    <dbReference type="NCBI Taxonomy" id="2595005"/>
    <lineage>
        <taxon>Bacteria</taxon>
        <taxon>Pseudomonadati</taxon>
        <taxon>Bacteroidota</taxon>
        <taxon>Cytophagia</taxon>
        <taxon>Cytophagales</taxon>
        <taxon>Hymenobacteraceae</taxon>
        <taxon>Rufibacter</taxon>
    </lineage>
</organism>
<dbReference type="Proteomes" id="UP000324133">
    <property type="component" value="Unassembled WGS sequence"/>
</dbReference>
<name>A0A5B6TEP8_9BACT</name>
<evidence type="ECO:0000313" key="2">
    <source>
        <dbReference type="Proteomes" id="UP000324133"/>
    </source>
</evidence>
<proteinExistence type="predicted"/>
<dbReference type="OrthoDB" id="679547at2"/>
<dbReference type="RefSeq" id="WP_149091692.1">
    <property type="nucleotide sequence ID" value="NZ_VKKY01000002.1"/>
</dbReference>
<gene>
    <name evidence="1" type="ORF">FOA19_15550</name>
</gene>
<evidence type="ECO:0000313" key="1">
    <source>
        <dbReference type="EMBL" id="KAA3438636.1"/>
    </source>
</evidence>
<protein>
    <recommendedName>
        <fullName evidence="3">Macroglobulin domain-containing protein</fullName>
    </recommendedName>
</protein>